<reference evidence="1 2" key="1">
    <citation type="submission" date="2014-04" db="EMBL/GenBank/DDBJ databases">
        <authorList>
            <consortium name="DOE Joint Genome Institute"/>
            <person name="Kuo A."/>
            <person name="Kohler A."/>
            <person name="Costa M.D."/>
            <person name="Nagy L.G."/>
            <person name="Floudas D."/>
            <person name="Copeland A."/>
            <person name="Barry K.W."/>
            <person name="Cichocki N."/>
            <person name="Veneault-Fourrey C."/>
            <person name="LaButti K."/>
            <person name="Lindquist E.A."/>
            <person name="Lipzen A."/>
            <person name="Lundell T."/>
            <person name="Morin E."/>
            <person name="Murat C."/>
            <person name="Sun H."/>
            <person name="Tunlid A."/>
            <person name="Henrissat B."/>
            <person name="Grigoriev I.V."/>
            <person name="Hibbett D.S."/>
            <person name="Martin F."/>
            <person name="Nordberg H.P."/>
            <person name="Cantor M.N."/>
            <person name="Hua S.X."/>
        </authorList>
    </citation>
    <scope>NUCLEOTIDE SEQUENCE [LARGE SCALE GENOMIC DNA]</scope>
    <source>
        <strain evidence="1 2">Marx 270</strain>
    </source>
</reference>
<name>A0A0C3P793_PISTI</name>
<dbReference type="Proteomes" id="UP000054217">
    <property type="component" value="Unassembled WGS sequence"/>
</dbReference>
<evidence type="ECO:0000313" key="1">
    <source>
        <dbReference type="EMBL" id="KIO09255.1"/>
    </source>
</evidence>
<accession>A0A0C3P793</accession>
<reference evidence="2" key="2">
    <citation type="submission" date="2015-01" db="EMBL/GenBank/DDBJ databases">
        <title>Evolutionary Origins and Diversification of the Mycorrhizal Mutualists.</title>
        <authorList>
            <consortium name="DOE Joint Genome Institute"/>
            <consortium name="Mycorrhizal Genomics Consortium"/>
            <person name="Kohler A."/>
            <person name="Kuo A."/>
            <person name="Nagy L.G."/>
            <person name="Floudas D."/>
            <person name="Copeland A."/>
            <person name="Barry K.W."/>
            <person name="Cichocki N."/>
            <person name="Veneault-Fourrey C."/>
            <person name="LaButti K."/>
            <person name="Lindquist E.A."/>
            <person name="Lipzen A."/>
            <person name="Lundell T."/>
            <person name="Morin E."/>
            <person name="Murat C."/>
            <person name="Riley R."/>
            <person name="Ohm R."/>
            <person name="Sun H."/>
            <person name="Tunlid A."/>
            <person name="Henrissat B."/>
            <person name="Grigoriev I.V."/>
            <person name="Hibbett D.S."/>
            <person name="Martin F."/>
        </authorList>
    </citation>
    <scope>NUCLEOTIDE SEQUENCE [LARGE SCALE GENOMIC DNA]</scope>
    <source>
        <strain evidence="2">Marx 270</strain>
    </source>
</reference>
<keyword evidence="2" id="KW-1185">Reference proteome</keyword>
<protein>
    <submittedName>
        <fullName evidence="1">Uncharacterized protein</fullName>
    </submittedName>
</protein>
<evidence type="ECO:0000313" key="2">
    <source>
        <dbReference type="Proteomes" id="UP000054217"/>
    </source>
</evidence>
<organism evidence="1 2">
    <name type="scientific">Pisolithus tinctorius Marx 270</name>
    <dbReference type="NCBI Taxonomy" id="870435"/>
    <lineage>
        <taxon>Eukaryota</taxon>
        <taxon>Fungi</taxon>
        <taxon>Dikarya</taxon>
        <taxon>Basidiomycota</taxon>
        <taxon>Agaricomycotina</taxon>
        <taxon>Agaricomycetes</taxon>
        <taxon>Agaricomycetidae</taxon>
        <taxon>Boletales</taxon>
        <taxon>Sclerodermatineae</taxon>
        <taxon>Pisolithaceae</taxon>
        <taxon>Pisolithus</taxon>
    </lineage>
</organism>
<dbReference type="InParanoid" id="A0A0C3P793"/>
<dbReference type="AlphaFoldDB" id="A0A0C3P793"/>
<gene>
    <name evidence="1" type="ORF">M404DRAFT_22448</name>
</gene>
<dbReference type="HOGENOM" id="CLU_2672053_0_0_1"/>
<sequence>MSELRLIVTTDNNNKGHAIIDWTQEEVMKAKSKESKRQKAAEQAWWEEQVQLEAKRVEREWIEAERAERERVEVK</sequence>
<proteinExistence type="predicted"/>
<dbReference type="EMBL" id="KN831955">
    <property type="protein sequence ID" value="KIO09255.1"/>
    <property type="molecule type" value="Genomic_DNA"/>
</dbReference>